<proteinExistence type="predicted"/>
<feature type="transmembrane region" description="Helical" evidence="1">
    <location>
        <begin position="28"/>
        <end position="47"/>
    </location>
</feature>
<keyword evidence="1" id="KW-0472">Membrane</keyword>
<evidence type="ECO:0000313" key="4">
    <source>
        <dbReference type="Proteomes" id="UP000885680"/>
    </source>
</evidence>
<organism evidence="3 4">
    <name type="scientific">Aurantimonas coralicida</name>
    <dbReference type="NCBI Taxonomy" id="182270"/>
    <lineage>
        <taxon>Bacteria</taxon>
        <taxon>Pseudomonadati</taxon>
        <taxon>Pseudomonadota</taxon>
        <taxon>Alphaproteobacteria</taxon>
        <taxon>Hyphomicrobiales</taxon>
        <taxon>Aurantimonadaceae</taxon>
        <taxon>Aurantimonas</taxon>
    </lineage>
</organism>
<dbReference type="InterPro" id="IPR012495">
    <property type="entry name" value="TadE-like_dom"/>
</dbReference>
<dbReference type="EMBL" id="DRGN01000151">
    <property type="protein sequence ID" value="HEU00761.1"/>
    <property type="molecule type" value="Genomic_DNA"/>
</dbReference>
<reference evidence="3" key="1">
    <citation type="journal article" date="2020" name="mSystems">
        <title>Genome- and Community-Level Interaction Insights into Carbon Utilization and Element Cycling Functions of Hydrothermarchaeota in Hydrothermal Sediment.</title>
        <authorList>
            <person name="Zhou Z."/>
            <person name="Liu Y."/>
            <person name="Xu W."/>
            <person name="Pan J."/>
            <person name="Luo Z.H."/>
            <person name="Li M."/>
        </authorList>
    </citation>
    <scope>NUCLEOTIDE SEQUENCE</scope>
    <source>
        <strain evidence="3">HyVt-347</strain>
    </source>
</reference>
<dbReference type="Proteomes" id="UP000885680">
    <property type="component" value="Unassembled WGS sequence"/>
</dbReference>
<evidence type="ECO:0000259" key="2">
    <source>
        <dbReference type="Pfam" id="PF07811"/>
    </source>
</evidence>
<keyword evidence="1" id="KW-0812">Transmembrane</keyword>
<sequence length="190" mass="20538">MMRTSPSSICPRATTLFRGFARERSGMAAVEFALILPVMLLLYLGGFEASKALEASRKVETTAETVGNLVARNRMMNPTAMGNIFGISSAVMAPFSPDALKIIVTAVQVDEKGQGTVDWSQANSGSGLAAGAFYPVAPELFFGTASYLIVADVSYAYAPLLDYTNSFSNITFSKTYTFRPRLSKSVKWEN</sequence>
<comment type="caution">
    <text evidence="3">The sequence shown here is derived from an EMBL/GenBank/DDBJ whole genome shotgun (WGS) entry which is preliminary data.</text>
</comment>
<evidence type="ECO:0000313" key="3">
    <source>
        <dbReference type="EMBL" id="HEU00761.1"/>
    </source>
</evidence>
<dbReference type="AlphaFoldDB" id="A0A9C9NFS4"/>
<keyword evidence="1" id="KW-1133">Transmembrane helix</keyword>
<gene>
    <name evidence="3" type="ORF">ENH89_10470</name>
</gene>
<name>A0A9C9NFS4_9HYPH</name>
<evidence type="ECO:0000256" key="1">
    <source>
        <dbReference type="SAM" id="Phobius"/>
    </source>
</evidence>
<protein>
    <submittedName>
        <fullName evidence="3">Pilus assembly protein</fullName>
    </submittedName>
</protein>
<feature type="domain" description="TadE-like" evidence="2">
    <location>
        <begin position="26"/>
        <end position="64"/>
    </location>
</feature>
<accession>A0A9C9NFS4</accession>
<dbReference type="Pfam" id="PF07811">
    <property type="entry name" value="TadE"/>
    <property type="match status" value="1"/>
</dbReference>